<organism evidence="1 2">
    <name type="scientific">Algisphaera agarilytica</name>
    <dbReference type="NCBI Taxonomy" id="1385975"/>
    <lineage>
        <taxon>Bacteria</taxon>
        <taxon>Pseudomonadati</taxon>
        <taxon>Planctomycetota</taxon>
        <taxon>Phycisphaerae</taxon>
        <taxon>Phycisphaerales</taxon>
        <taxon>Phycisphaeraceae</taxon>
        <taxon>Algisphaera</taxon>
    </lineage>
</organism>
<accession>A0A7X0H743</accession>
<evidence type="ECO:0000313" key="2">
    <source>
        <dbReference type="Proteomes" id="UP000541810"/>
    </source>
</evidence>
<proteinExistence type="predicted"/>
<dbReference type="RefSeq" id="WP_184677974.1">
    <property type="nucleotide sequence ID" value="NZ_JACHGY010000001.1"/>
</dbReference>
<gene>
    <name evidence="1" type="ORF">HNQ40_002265</name>
</gene>
<dbReference type="AlphaFoldDB" id="A0A7X0H743"/>
<sequence>MLFRITDQSTIQTGRHPGLGRLGHQLSDLRAVVLLAGSVRANQLRKATGRSALEMPVGSNRSVLDCWREQLVTMAEQLGIANLPVRVMVDQASGMTPGVTQHGPVQLSIEIDPGEFRGTGGLLSDIAREYRDDDLILVTHASQLLFEPLAELSGAMAEVHADVSMICSANGTPSGLMLMRCGCLRDINPVGFVDLNEQALPSIAESHDVRVVRYDQPTSRSLRTLPAYLETLREYHRRQAGPNDNSPHREDWEKTFGIVEPGARVHETAIIHDSVILSGARVEAHAVLVRSVVCPGVLVARDQSEVDCVVGARVNGNHFVLPAQS</sequence>
<dbReference type="Proteomes" id="UP000541810">
    <property type="component" value="Unassembled WGS sequence"/>
</dbReference>
<name>A0A7X0H743_9BACT</name>
<evidence type="ECO:0000313" key="1">
    <source>
        <dbReference type="EMBL" id="MBB6430459.1"/>
    </source>
</evidence>
<reference evidence="1 2" key="1">
    <citation type="submission" date="2020-08" db="EMBL/GenBank/DDBJ databases">
        <title>Genomic Encyclopedia of Type Strains, Phase IV (KMG-IV): sequencing the most valuable type-strain genomes for metagenomic binning, comparative biology and taxonomic classification.</title>
        <authorList>
            <person name="Goeker M."/>
        </authorList>
    </citation>
    <scope>NUCLEOTIDE SEQUENCE [LARGE SCALE GENOMIC DNA]</scope>
    <source>
        <strain evidence="1 2">DSM 103725</strain>
    </source>
</reference>
<keyword evidence="2" id="KW-1185">Reference proteome</keyword>
<protein>
    <submittedName>
        <fullName evidence="1">Uncharacterized protein</fullName>
    </submittedName>
</protein>
<dbReference type="Gene3D" id="2.160.10.10">
    <property type="entry name" value="Hexapeptide repeat proteins"/>
    <property type="match status" value="1"/>
</dbReference>
<dbReference type="EMBL" id="JACHGY010000001">
    <property type="protein sequence ID" value="MBB6430459.1"/>
    <property type="molecule type" value="Genomic_DNA"/>
</dbReference>
<comment type="caution">
    <text evidence="1">The sequence shown here is derived from an EMBL/GenBank/DDBJ whole genome shotgun (WGS) entry which is preliminary data.</text>
</comment>